<proteinExistence type="predicted"/>
<keyword evidence="1" id="KW-0547">Nucleotide-binding</keyword>
<gene>
    <name evidence="4" type="ORF">ZHAS_00004960</name>
</gene>
<dbReference type="Gene3D" id="3.40.50.300">
    <property type="entry name" value="P-loop containing nucleotide triphosphate hydrolases"/>
    <property type="match status" value="2"/>
</dbReference>
<dbReference type="Pfam" id="PF00004">
    <property type="entry name" value="AAA"/>
    <property type="match status" value="2"/>
</dbReference>
<reference evidence="5" key="2">
    <citation type="submission" date="2020-05" db="UniProtKB">
        <authorList>
            <consortium name="EnsemblMetazoa"/>
        </authorList>
    </citation>
    <scope>IDENTIFICATION</scope>
</reference>
<dbReference type="EMBL" id="KE524854">
    <property type="protein sequence ID" value="KFB37700.1"/>
    <property type="molecule type" value="Genomic_DNA"/>
</dbReference>
<dbReference type="OrthoDB" id="27435at2759"/>
<dbReference type="InterPro" id="IPR003959">
    <property type="entry name" value="ATPase_AAA_core"/>
</dbReference>
<dbReference type="PROSITE" id="PS00674">
    <property type="entry name" value="AAA"/>
    <property type="match status" value="1"/>
</dbReference>
<dbReference type="InterPro" id="IPR050168">
    <property type="entry name" value="AAA_ATPase_domain"/>
</dbReference>
<keyword evidence="2" id="KW-0067">ATP-binding</keyword>
<dbReference type="GO" id="GO:0034098">
    <property type="term" value="C:VCP-NPL4-UFD1 AAA ATPase complex"/>
    <property type="evidence" value="ECO:0007669"/>
    <property type="project" value="TreeGrafter"/>
</dbReference>
<protein>
    <submittedName>
        <fullName evidence="4">AGAP011652-PA-like protein</fullName>
    </submittedName>
</protein>
<dbReference type="InterPro" id="IPR003960">
    <property type="entry name" value="ATPase_AAA_CS"/>
</dbReference>
<dbReference type="InterPro" id="IPR027417">
    <property type="entry name" value="P-loop_NTPase"/>
</dbReference>
<dbReference type="InterPro" id="IPR003593">
    <property type="entry name" value="AAA+_ATPase"/>
</dbReference>
<dbReference type="EMBL" id="ATLV01013343">
    <property type="status" value="NOT_ANNOTATED_CDS"/>
    <property type="molecule type" value="Genomic_DNA"/>
</dbReference>
<evidence type="ECO:0000259" key="3">
    <source>
        <dbReference type="SMART" id="SM00382"/>
    </source>
</evidence>
<dbReference type="GO" id="GO:0031593">
    <property type="term" value="F:polyubiquitin modification-dependent protein binding"/>
    <property type="evidence" value="ECO:0007669"/>
    <property type="project" value="TreeGrafter"/>
</dbReference>
<accession>A0A084VIA6</accession>
<dbReference type="FunFam" id="3.40.50.300:FF:001440">
    <property type="entry name" value="ATPase, AAA family protein"/>
    <property type="match status" value="1"/>
</dbReference>
<dbReference type="PANTHER" id="PTHR23077:SF194">
    <property type="entry name" value="ATPASE FAMILY GENE 2 PROTEIN HOMOLOG B"/>
    <property type="match status" value="1"/>
</dbReference>
<dbReference type="PANTHER" id="PTHR23077">
    <property type="entry name" value="AAA-FAMILY ATPASE"/>
    <property type="match status" value="1"/>
</dbReference>
<evidence type="ECO:0000313" key="4">
    <source>
        <dbReference type="EMBL" id="KFB37700.1"/>
    </source>
</evidence>
<dbReference type="SMART" id="SM00382">
    <property type="entry name" value="AAA"/>
    <property type="match status" value="2"/>
</dbReference>
<dbReference type="GO" id="GO:0016887">
    <property type="term" value="F:ATP hydrolysis activity"/>
    <property type="evidence" value="ECO:0007669"/>
    <property type="project" value="InterPro"/>
</dbReference>
<dbReference type="STRING" id="74873.A0A084VIA6"/>
<evidence type="ECO:0000313" key="5">
    <source>
        <dbReference type="EnsemblMetazoa" id="ASIC004960-PA"/>
    </source>
</evidence>
<dbReference type="VEuPathDB" id="VectorBase:ASIC004960"/>
<reference evidence="4 6" key="1">
    <citation type="journal article" date="2014" name="BMC Genomics">
        <title>Genome sequence of Anopheles sinensis provides insight into genetics basis of mosquito competence for malaria parasites.</title>
        <authorList>
            <person name="Zhou D."/>
            <person name="Zhang D."/>
            <person name="Ding G."/>
            <person name="Shi L."/>
            <person name="Hou Q."/>
            <person name="Ye Y."/>
            <person name="Xu Y."/>
            <person name="Zhou H."/>
            <person name="Xiong C."/>
            <person name="Li S."/>
            <person name="Yu J."/>
            <person name="Hong S."/>
            <person name="Yu X."/>
            <person name="Zou P."/>
            <person name="Chen C."/>
            <person name="Chang X."/>
            <person name="Wang W."/>
            <person name="Lv Y."/>
            <person name="Sun Y."/>
            <person name="Ma L."/>
            <person name="Shen B."/>
            <person name="Zhu C."/>
        </authorList>
    </citation>
    <scope>NUCLEOTIDE SEQUENCE [LARGE SCALE GENOMIC DNA]</scope>
</reference>
<dbReference type="Pfam" id="PF17862">
    <property type="entry name" value="AAA_lid_3"/>
    <property type="match status" value="1"/>
</dbReference>
<dbReference type="Proteomes" id="UP000030765">
    <property type="component" value="Unassembled WGS sequence"/>
</dbReference>
<dbReference type="Gene3D" id="1.10.8.60">
    <property type="match status" value="2"/>
</dbReference>
<dbReference type="GO" id="GO:0030970">
    <property type="term" value="P:retrograde protein transport, ER to cytosol"/>
    <property type="evidence" value="ECO:0007669"/>
    <property type="project" value="TreeGrafter"/>
</dbReference>
<dbReference type="GO" id="GO:0005634">
    <property type="term" value="C:nucleus"/>
    <property type="evidence" value="ECO:0007669"/>
    <property type="project" value="TreeGrafter"/>
</dbReference>
<dbReference type="GO" id="GO:0005829">
    <property type="term" value="C:cytosol"/>
    <property type="evidence" value="ECO:0007669"/>
    <property type="project" value="TreeGrafter"/>
</dbReference>
<feature type="domain" description="AAA+ ATPase" evidence="3">
    <location>
        <begin position="223"/>
        <end position="370"/>
    </location>
</feature>
<dbReference type="VEuPathDB" id="VectorBase:ASIS022786"/>
<evidence type="ECO:0000313" key="6">
    <source>
        <dbReference type="Proteomes" id="UP000030765"/>
    </source>
</evidence>
<feature type="domain" description="AAA+ ATPase" evidence="3">
    <location>
        <begin position="491"/>
        <end position="643"/>
    </location>
</feature>
<dbReference type="InterPro" id="IPR041569">
    <property type="entry name" value="AAA_lid_3"/>
</dbReference>
<name>A0A084VIA6_ANOSI</name>
<evidence type="ECO:0000256" key="2">
    <source>
        <dbReference type="ARBA" id="ARBA00022840"/>
    </source>
</evidence>
<dbReference type="GO" id="GO:0005524">
    <property type="term" value="F:ATP binding"/>
    <property type="evidence" value="ECO:0007669"/>
    <property type="project" value="UniProtKB-KW"/>
</dbReference>
<dbReference type="GO" id="GO:0097352">
    <property type="term" value="P:autophagosome maturation"/>
    <property type="evidence" value="ECO:0007669"/>
    <property type="project" value="TreeGrafter"/>
</dbReference>
<organism evidence="4">
    <name type="scientific">Anopheles sinensis</name>
    <name type="common">Mosquito</name>
    <dbReference type="NCBI Taxonomy" id="74873"/>
    <lineage>
        <taxon>Eukaryota</taxon>
        <taxon>Metazoa</taxon>
        <taxon>Ecdysozoa</taxon>
        <taxon>Arthropoda</taxon>
        <taxon>Hexapoda</taxon>
        <taxon>Insecta</taxon>
        <taxon>Pterygota</taxon>
        <taxon>Neoptera</taxon>
        <taxon>Endopterygota</taxon>
        <taxon>Diptera</taxon>
        <taxon>Nematocera</taxon>
        <taxon>Culicoidea</taxon>
        <taxon>Culicidae</taxon>
        <taxon>Anophelinae</taxon>
        <taxon>Anopheles</taxon>
    </lineage>
</organism>
<keyword evidence="6" id="KW-1185">Reference proteome</keyword>
<dbReference type="EnsemblMetazoa" id="ASIC004960-RA">
    <property type="protein sequence ID" value="ASIC004960-PA"/>
    <property type="gene ID" value="ASIC004960"/>
</dbReference>
<dbReference type="OMA" id="CAERFIT"/>
<dbReference type="SUPFAM" id="SSF52540">
    <property type="entry name" value="P-loop containing nucleoside triphosphate hydrolases"/>
    <property type="match status" value="2"/>
</dbReference>
<dbReference type="GO" id="GO:0051228">
    <property type="term" value="P:mitotic spindle disassembly"/>
    <property type="evidence" value="ECO:0007669"/>
    <property type="project" value="TreeGrafter"/>
</dbReference>
<sequence>MEPYRLSLDRDPKLEPAFSAPQTCCVWPKKSDRTEWKMFPGTPAICRLEDGRQFLWHIYGKLDRNSLHREAYFAYEAVELVEDVNDRKPICSSRLMEIYPIQDAITDFQKVILDVQLDCSRLCVELLLTKDCLCEMLGSLLMTTFFARNTRFDFSFLQHRNMGISAAFVRETDGPSFYGRIGADTRIEIGRILYHPGITQSTKLKPLGGIDCAQRQLEEAVSDRTSILISGPSGSGKYSMVKSLAVSRNLPLFEIRGLNFVRSLPGETEAELRKTFLRLQLFGELTCGETPVILLVKDIDTICPKIGSKKGEDVANVARIASQFVSLVDQYRESMENLIIICTTSMIENLDNRLRRPGRLGKEITLGIPSKVQREEMLRCFDSSQKLSEEQLTEMASRTAGYVAAELELLYCNVAREMARSNVPSFEDVLVEVQKKHRPSSLRNATGLIGRDLTLSLDSFAGMEKLKALLRLCIIEQLKDPARFHRLGINPLKGILLYGPPGCAKTTLTKCLAAESGMTFLSLSAAELYSPYVGDAEKLVTRLFNEARANAPAIVFLDEIDSLVGNRGAVGLKGAPAPVNMGILSTLLMEMDGIGQAEQTANALSGDAKRVIVIAATNRPDMVDDALLRPGRLTKLIHVPAPDADGRVAILKKLGETIPFADDVDVTLVAELTERYSGADLTNLCTQAALVAATEDLAVKTVSMAHFKEAFKDVRPSLTKEQIELYHNYEANRER</sequence>
<dbReference type="AlphaFoldDB" id="A0A084VIA6"/>
<evidence type="ECO:0000256" key="1">
    <source>
        <dbReference type="ARBA" id="ARBA00022741"/>
    </source>
</evidence>
<dbReference type="FunFam" id="1.10.8.60:FF:000038">
    <property type="entry name" value="spermatogenesis-associated protein 5-like protein 1"/>
    <property type="match status" value="1"/>
</dbReference>